<dbReference type="SUPFAM" id="SSF101386">
    <property type="entry name" value="all-alpha NTP pyrophosphatases"/>
    <property type="match status" value="1"/>
</dbReference>
<name>A0A4P7AK85_9MOLU</name>
<dbReference type="RefSeq" id="WP_134297798.1">
    <property type="nucleotide sequence ID" value="NZ_CP038013.1"/>
</dbReference>
<keyword evidence="2" id="KW-1185">Reference proteome</keyword>
<dbReference type="Pfam" id="PF08761">
    <property type="entry name" value="dUTPase_2"/>
    <property type="match status" value="1"/>
</dbReference>
<protein>
    <submittedName>
        <fullName evidence="1">dUTP diphosphatase</fullName>
    </submittedName>
</protein>
<dbReference type="InterPro" id="IPR014871">
    <property type="entry name" value="dUTPase/dCTP_pyrophosphatase"/>
</dbReference>
<evidence type="ECO:0000313" key="1">
    <source>
        <dbReference type="EMBL" id="QBQ07970.1"/>
    </source>
</evidence>
<sequence length="166" mass="19995">MLKNADISYIFEKQKILDKYIEDKWKIIKNDELLSKKIVALYVEVSEFINEQRSFKFWSNKSASSKEVLLEEYIDAIHFIFSIAIMIDYDFKDYKFDFKENEINTAYLKCFESIANFNNNKSHNNYKIMLDTFFSIAKILNFSQEDLIVSYNKKNEINFKRQDNNY</sequence>
<reference evidence="1 2" key="1">
    <citation type="submission" date="2019-03" db="EMBL/GenBank/DDBJ databases">
        <title>Complete genome sequence of Spiroplasma gladiatoris TG-1 (DSM 22552).</title>
        <authorList>
            <person name="Lin Y.-C."/>
            <person name="Chou L."/>
            <person name="Kuo C.-H."/>
        </authorList>
    </citation>
    <scope>NUCLEOTIDE SEQUENCE [LARGE SCALE GENOMIC DNA]</scope>
    <source>
        <strain evidence="1 2">TG-1</strain>
    </source>
</reference>
<evidence type="ECO:0000313" key="2">
    <source>
        <dbReference type="Proteomes" id="UP000294309"/>
    </source>
</evidence>
<organism evidence="1 2">
    <name type="scientific">Spiroplasma gladiatoris</name>
    <dbReference type="NCBI Taxonomy" id="2143"/>
    <lineage>
        <taxon>Bacteria</taxon>
        <taxon>Bacillati</taxon>
        <taxon>Mycoplasmatota</taxon>
        <taxon>Mollicutes</taxon>
        <taxon>Entomoplasmatales</taxon>
        <taxon>Spiroplasmataceae</taxon>
        <taxon>Spiroplasma</taxon>
    </lineage>
</organism>
<accession>A0A4P7AK85</accession>
<dbReference type="KEGG" id="sgq:SGLAD_v1c07710"/>
<dbReference type="OrthoDB" id="5506143at2"/>
<dbReference type="EMBL" id="CP038013">
    <property type="protein sequence ID" value="QBQ07970.1"/>
    <property type="molecule type" value="Genomic_DNA"/>
</dbReference>
<dbReference type="Proteomes" id="UP000294309">
    <property type="component" value="Chromosome"/>
</dbReference>
<dbReference type="AlphaFoldDB" id="A0A4P7AK85"/>
<dbReference type="Gene3D" id="1.10.4010.10">
    <property type="entry name" value="Type II deoxyuridine triphosphatase"/>
    <property type="match status" value="1"/>
</dbReference>
<gene>
    <name evidence="1" type="ORF">SGLAD_v1c07710</name>
</gene>
<dbReference type="PIRSF" id="PIRSF030140">
    <property type="entry name" value="UCP030140"/>
    <property type="match status" value="1"/>
</dbReference>
<dbReference type="CDD" id="cd11527">
    <property type="entry name" value="NTP-PPase_dUTPase"/>
    <property type="match status" value="1"/>
</dbReference>
<dbReference type="InterPro" id="IPR016947">
    <property type="entry name" value="UCP030140"/>
</dbReference>
<proteinExistence type="predicted"/>